<name>A0A455SXM0_9CHLR</name>
<organism evidence="2">
    <name type="scientific">Thermogemmatispora argillosa</name>
    <dbReference type="NCBI Taxonomy" id="2045280"/>
    <lineage>
        <taxon>Bacteria</taxon>
        <taxon>Bacillati</taxon>
        <taxon>Chloroflexota</taxon>
        <taxon>Ktedonobacteria</taxon>
        <taxon>Thermogemmatisporales</taxon>
        <taxon>Thermogemmatisporaceae</taxon>
        <taxon>Thermogemmatispora</taxon>
    </lineage>
</organism>
<evidence type="ECO:0000259" key="1">
    <source>
        <dbReference type="Pfam" id="PF21849"/>
    </source>
</evidence>
<accession>A0A455SXM0</accession>
<reference evidence="2" key="1">
    <citation type="submission" date="2018-12" db="EMBL/GenBank/DDBJ databases">
        <title>Novel natural products biosynthetic potential of the class Ktedonobacteria.</title>
        <authorList>
            <person name="Zheng Y."/>
            <person name="Saitou A."/>
            <person name="Wang C.M."/>
            <person name="Toyoda A."/>
            <person name="Minakuchi Y."/>
            <person name="Sekiguchi Y."/>
            <person name="Ueda K."/>
            <person name="Takano H."/>
            <person name="Sakai Y."/>
            <person name="Yokota A."/>
            <person name="Yabe S."/>
        </authorList>
    </citation>
    <scope>NUCLEOTIDE SEQUENCE</scope>
    <source>
        <strain evidence="2">A3-2</strain>
    </source>
</reference>
<protein>
    <recommendedName>
        <fullName evidence="1">DUF6908 domain-containing protein</fullName>
    </recommendedName>
</protein>
<dbReference type="InterPro" id="IPR054203">
    <property type="entry name" value="DUF6908"/>
</dbReference>
<gene>
    <name evidence="2" type="ORF">KTA_04670</name>
</gene>
<dbReference type="EMBL" id="AP019377">
    <property type="protein sequence ID" value="BBH92268.1"/>
    <property type="molecule type" value="Genomic_DNA"/>
</dbReference>
<dbReference type="AlphaFoldDB" id="A0A455SXM0"/>
<evidence type="ECO:0000313" key="2">
    <source>
        <dbReference type="EMBL" id="BBH92268.1"/>
    </source>
</evidence>
<sequence length="231" mass="26079">MKRGHALGRLFQRVQAICEAAGLLLSLEDASPPLIRLDLDNDPYEPLIIAAWTPPAPLPGERYRLQVAHVGWTSRGLPFPDPELELAVMATGEAPLPVRMRQTVLGIRETPFLQPDLSQDQRAVQDASELWSVWTRALRWQRWEQAAAEARPRLQTVLLSPDDDADARWLKTALCQAIPLLREDQALQLVRAVQQGETEVQLLCCNRVARLAEALRSWEVSFRVEARKEEG</sequence>
<feature type="domain" description="DUF6908" evidence="1">
    <location>
        <begin position="13"/>
        <end position="142"/>
    </location>
</feature>
<proteinExistence type="predicted"/>
<dbReference type="Pfam" id="PF21849">
    <property type="entry name" value="DUF6908"/>
    <property type="match status" value="1"/>
</dbReference>